<dbReference type="AlphaFoldDB" id="A0A8H7W693"/>
<gene>
    <name evidence="2" type="ORF">IFR04_014462</name>
</gene>
<accession>A0A8H7W693</accession>
<comment type="caution">
    <text evidence="2">The sequence shown here is derived from an EMBL/GenBank/DDBJ whole genome shotgun (WGS) entry which is preliminary data.</text>
</comment>
<proteinExistence type="predicted"/>
<dbReference type="EMBL" id="JAFJYH010000381">
    <property type="protein sequence ID" value="KAG4412394.1"/>
    <property type="molecule type" value="Genomic_DNA"/>
</dbReference>
<protein>
    <submittedName>
        <fullName evidence="2">Uncharacterized protein</fullName>
    </submittedName>
</protein>
<dbReference type="Proteomes" id="UP000664132">
    <property type="component" value="Unassembled WGS sequence"/>
</dbReference>
<keyword evidence="3" id="KW-1185">Reference proteome</keyword>
<feature type="compositionally biased region" description="Polar residues" evidence="1">
    <location>
        <begin position="18"/>
        <end position="40"/>
    </location>
</feature>
<evidence type="ECO:0000256" key="1">
    <source>
        <dbReference type="SAM" id="MobiDB-lite"/>
    </source>
</evidence>
<evidence type="ECO:0000313" key="2">
    <source>
        <dbReference type="EMBL" id="KAG4412394.1"/>
    </source>
</evidence>
<organism evidence="2 3">
    <name type="scientific">Cadophora malorum</name>
    <dbReference type="NCBI Taxonomy" id="108018"/>
    <lineage>
        <taxon>Eukaryota</taxon>
        <taxon>Fungi</taxon>
        <taxon>Dikarya</taxon>
        <taxon>Ascomycota</taxon>
        <taxon>Pezizomycotina</taxon>
        <taxon>Leotiomycetes</taxon>
        <taxon>Helotiales</taxon>
        <taxon>Ploettnerulaceae</taxon>
        <taxon>Cadophora</taxon>
    </lineage>
</organism>
<feature type="compositionally biased region" description="Basic residues" evidence="1">
    <location>
        <begin position="1"/>
        <end position="11"/>
    </location>
</feature>
<feature type="region of interest" description="Disordered" evidence="1">
    <location>
        <begin position="1"/>
        <end position="40"/>
    </location>
</feature>
<evidence type="ECO:0000313" key="3">
    <source>
        <dbReference type="Proteomes" id="UP000664132"/>
    </source>
</evidence>
<name>A0A8H7W693_9HELO</name>
<sequence length="136" mass="15163">MPASKPVRHTQPHLYNPQVENPQTNRQESPMDRSSNQPATVYRQTDLVRSLQYWYAPLAGQRAVQTGPINTGSGKRLKGSVDCEGCVARGVSCPWTSKATCTSIFREVFVGDDFAKVKPEHSRFLETIHEGDEGED</sequence>
<reference evidence="2" key="1">
    <citation type="submission" date="2021-02" db="EMBL/GenBank/DDBJ databases">
        <title>Genome sequence Cadophora malorum strain M34.</title>
        <authorList>
            <person name="Stefanovic E."/>
            <person name="Vu D."/>
            <person name="Scully C."/>
            <person name="Dijksterhuis J."/>
            <person name="Roader J."/>
            <person name="Houbraken J."/>
        </authorList>
    </citation>
    <scope>NUCLEOTIDE SEQUENCE</scope>
    <source>
        <strain evidence="2">M34</strain>
    </source>
</reference>